<dbReference type="FunCoup" id="F0XHH9">
    <property type="interactions" value="564"/>
</dbReference>
<evidence type="ECO:0000256" key="1">
    <source>
        <dbReference type="ARBA" id="ARBA00004389"/>
    </source>
</evidence>
<evidence type="ECO:0000313" key="12">
    <source>
        <dbReference type="EMBL" id="EFX03257.1"/>
    </source>
</evidence>
<organism evidence="13">
    <name type="scientific">Grosmannia clavigera (strain kw1407 / UAMH 11150)</name>
    <name type="common">Blue stain fungus</name>
    <name type="synonym">Graphiocladiella clavigera</name>
    <dbReference type="NCBI Taxonomy" id="655863"/>
    <lineage>
        <taxon>Eukaryota</taxon>
        <taxon>Fungi</taxon>
        <taxon>Dikarya</taxon>
        <taxon>Ascomycota</taxon>
        <taxon>Pezizomycotina</taxon>
        <taxon>Sordariomycetes</taxon>
        <taxon>Sordariomycetidae</taxon>
        <taxon>Ophiostomatales</taxon>
        <taxon>Ophiostomataceae</taxon>
        <taxon>Leptographium</taxon>
    </lineage>
</organism>
<dbReference type="GO" id="GO:0005525">
    <property type="term" value="F:GTP binding"/>
    <property type="evidence" value="ECO:0007669"/>
    <property type="project" value="UniProtKB-KW"/>
</dbReference>
<comment type="subcellular location">
    <subcellularLocation>
        <location evidence="1">Endoplasmic reticulum membrane</location>
        <topology evidence="1">Single-pass membrane protein</topology>
    </subcellularLocation>
</comment>
<dbReference type="HOGENOM" id="CLU_052538_0_0_1"/>
<dbReference type="OrthoDB" id="41266at2759"/>
<dbReference type="Pfam" id="PF09439">
    <property type="entry name" value="SRPRB"/>
    <property type="match status" value="1"/>
</dbReference>
<keyword evidence="13" id="KW-1185">Reference proteome</keyword>
<keyword evidence="7 11" id="KW-1133">Transmembrane helix</keyword>
<dbReference type="InterPro" id="IPR019009">
    <property type="entry name" value="SRP_receptor_beta_su"/>
</dbReference>
<sequence>MDVKEHALLLLEWILTPSTPVFIIGITIVILFPVFLHFYLARSVQYITLPSVVLIGPAGAGKATLVTLFERRDKPASAHTSQVPIVVELAVSEDGVSSFRQDLDASGSTAKKFLLIDTPGHGKLRASTLGMLSGPSSTKSKIKAVVFVVDAGALADQDGLAASATYLYDVLLALQKRMSAGSTSRAPPAVPILIASNKADLFTALPASLVKSNLEAELGRIRTTKKKSLLDSGVGADEVDMATESDDWLGEYGSNKFSFSQMRAFDIDVDVLGGNIVGDGPGVDKWWSWIAHKI</sequence>
<evidence type="ECO:0000256" key="3">
    <source>
        <dbReference type="ARBA" id="ARBA00020256"/>
    </source>
</evidence>
<accession>F0XHH9</accession>
<evidence type="ECO:0000256" key="5">
    <source>
        <dbReference type="ARBA" id="ARBA00022741"/>
    </source>
</evidence>
<keyword evidence="8" id="KW-0342">GTP-binding</keyword>
<keyword evidence="5" id="KW-0547">Nucleotide-binding</keyword>
<dbReference type="EMBL" id="GL629769">
    <property type="protein sequence ID" value="EFX03257.1"/>
    <property type="molecule type" value="Genomic_DNA"/>
</dbReference>
<evidence type="ECO:0000313" key="13">
    <source>
        <dbReference type="Proteomes" id="UP000007796"/>
    </source>
</evidence>
<protein>
    <recommendedName>
        <fullName evidence="3">Signal recognition particle receptor subunit beta</fullName>
    </recommendedName>
</protein>
<dbReference type="PRINTS" id="PR00449">
    <property type="entry name" value="RASTRNSFRMNG"/>
</dbReference>
<keyword evidence="9 11" id="KW-0472">Membrane</keyword>
<dbReference type="Gene3D" id="3.40.50.300">
    <property type="entry name" value="P-loop containing nucleotide triphosphate hydrolases"/>
    <property type="match status" value="1"/>
</dbReference>
<evidence type="ECO:0000256" key="7">
    <source>
        <dbReference type="ARBA" id="ARBA00022989"/>
    </source>
</evidence>
<comment type="similarity">
    <text evidence="2">Belongs to the SRP receptor beta subunit family.</text>
</comment>
<gene>
    <name evidence="12" type="ORF">CMQ_3186</name>
</gene>
<proteinExistence type="inferred from homology"/>
<dbReference type="RefSeq" id="XP_014172739.1">
    <property type="nucleotide sequence ID" value="XM_014317264.1"/>
</dbReference>
<keyword evidence="10 12" id="KW-0675">Receptor</keyword>
<evidence type="ECO:0000256" key="6">
    <source>
        <dbReference type="ARBA" id="ARBA00022824"/>
    </source>
</evidence>
<dbReference type="eggNOG" id="KOG0090">
    <property type="taxonomic scope" value="Eukaryota"/>
</dbReference>
<name>F0XHH9_GROCL</name>
<feature type="transmembrane region" description="Helical" evidence="11">
    <location>
        <begin position="20"/>
        <end position="40"/>
    </location>
</feature>
<evidence type="ECO:0000256" key="9">
    <source>
        <dbReference type="ARBA" id="ARBA00023136"/>
    </source>
</evidence>
<reference evidence="12 13" key="1">
    <citation type="journal article" date="2011" name="Proc. Natl. Acad. Sci. U.S.A.">
        <title>Genome and transcriptome analyses of the mountain pine beetle-fungal symbiont Grosmannia clavigera, a lodgepole pine pathogen.</title>
        <authorList>
            <person name="DiGuistini S."/>
            <person name="Wang Y."/>
            <person name="Liao N.Y."/>
            <person name="Taylor G."/>
            <person name="Tanguay P."/>
            <person name="Feau N."/>
            <person name="Henrissat B."/>
            <person name="Chan S.K."/>
            <person name="Hesse-Orce U."/>
            <person name="Alamouti S.M."/>
            <person name="Tsui C.K.M."/>
            <person name="Docking R.T."/>
            <person name="Levasseur A."/>
            <person name="Haridas S."/>
            <person name="Robertson G."/>
            <person name="Birol I."/>
            <person name="Holt R.A."/>
            <person name="Marra M.A."/>
            <person name="Hamelin R.C."/>
            <person name="Hirst M."/>
            <person name="Jones S.J.M."/>
            <person name="Bohlmann J."/>
            <person name="Breuil C."/>
        </authorList>
    </citation>
    <scope>NUCLEOTIDE SEQUENCE [LARGE SCALE GENOMIC DNA]</scope>
    <source>
        <strain evidence="13">kw1407 / UAMH 11150</strain>
    </source>
</reference>
<dbReference type="InterPro" id="IPR027417">
    <property type="entry name" value="P-loop_NTPase"/>
</dbReference>
<keyword evidence="4 11" id="KW-0812">Transmembrane</keyword>
<dbReference type="SUPFAM" id="SSF52540">
    <property type="entry name" value="P-loop containing nucleoside triphosphate hydrolases"/>
    <property type="match status" value="1"/>
</dbReference>
<dbReference type="AlphaFoldDB" id="F0XHH9"/>
<dbReference type="GeneID" id="25976258"/>
<evidence type="ECO:0000256" key="11">
    <source>
        <dbReference type="SAM" id="Phobius"/>
    </source>
</evidence>
<dbReference type="InParanoid" id="F0XHH9"/>
<dbReference type="STRING" id="655863.F0XHH9"/>
<evidence type="ECO:0000256" key="8">
    <source>
        <dbReference type="ARBA" id="ARBA00023134"/>
    </source>
</evidence>
<dbReference type="Proteomes" id="UP000007796">
    <property type="component" value="Unassembled WGS sequence"/>
</dbReference>
<evidence type="ECO:0000256" key="2">
    <source>
        <dbReference type="ARBA" id="ARBA00005619"/>
    </source>
</evidence>
<keyword evidence="6" id="KW-0256">Endoplasmic reticulum</keyword>
<evidence type="ECO:0000256" key="10">
    <source>
        <dbReference type="ARBA" id="ARBA00023170"/>
    </source>
</evidence>
<evidence type="ECO:0000256" key="4">
    <source>
        <dbReference type="ARBA" id="ARBA00022692"/>
    </source>
</evidence>
<dbReference type="GO" id="GO:0005789">
    <property type="term" value="C:endoplasmic reticulum membrane"/>
    <property type="evidence" value="ECO:0007669"/>
    <property type="project" value="UniProtKB-SubCell"/>
</dbReference>